<proteinExistence type="inferred from homology"/>
<dbReference type="STRING" id="667725.A0A0L0G780"/>
<comment type="similarity">
    <text evidence="5">In the N-terminal section; belongs to the long-chain O-acyltransferase family.</text>
</comment>
<dbReference type="EMBL" id="KQ241744">
    <property type="protein sequence ID" value="KNC84741.1"/>
    <property type="molecule type" value="Genomic_DNA"/>
</dbReference>
<dbReference type="GO" id="GO:0004144">
    <property type="term" value="F:diacylglycerol O-acyltransferase activity"/>
    <property type="evidence" value="ECO:0007669"/>
    <property type="project" value="UniProtKB-EC"/>
</dbReference>
<keyword evidence="4" id="KW-0012">Acyltransferase</keyword>
<dbReference type="eggNOG" id="ENOG502S5A5">
    <property type="taxonomic scope" value="Eukaryota"/>
</dbReference>
<evidence type="ECO:0000256" key="5">
    <source>
        <dbReference type="ARBA" id="ARBA00024360"/>
    </source>
</evidence>
<evidence type="ECO:0000313" key="12">
    <source>
        <dbReference type="Proteomes" id="UP000054560"/>
    </source>
</evidence>
<keyword evidence="12" id="KW-1185">Reference proteome</keyword>
<feature type="domain" description="O-acyltransferase WSD1-like N-terminal" evidence="9">
    <location>
        <begin position="15"/>
        <end position="278"/>
    </location>
</feature>
<dbReference type="UniPathway" id="UPA00282"/>
<feature type="domain" description="O-acyltransferase WSD1 C-terminal" evidence="10">
    <location>
        <begin position="318"/>
        <end position="465"/>
    </location>
</feature>
<evidence type="ECO:0000256" key="1">
    <source>
        <dbReference type="ARBA" id="ARBA00004771"/>
    </source>
</evidence>
<evidence type="ECO:0000313" key="11">
    <source>
        <dbReference type="EMBL" id="KNC84741.1"/>
    </source>
</evidence>
<comment type="catalytic activity">
    <reaction evidence="6">
        <text>a long chain fatty alcohol + a fatty acyl-CoA = a long-chain alcohol wax ester + CoA</text>
        <dbReference type="Rhea" id="RHEA:38443"/>
        <dbReference type="ChEBI" id="CHEBI:17135"/>
        <dbReference type="ChEBI" id="CHEBI:57287"/>
        <dbReference type="ChEBI" id="CHEBI:77636"/>
        <dbReference type="ChEBI" id="CHEBI:235323"/>
        <dbReference type="EC" id="2.3.1.75"/>
    </reaction>
</comment>
<evidence type="ECO:0000256" key="7">
    <source>
        <dbReference type="ARBA" id="ARBA00048109"/>
    </source>
</evidence>
<dbReference type="InterPro" id="IPR009721">
    <property type="entry name" value="O-acyltransferase_WSD1_C"/>
</dbReference>
<protein>
    <submittedName>
        <fullName evidence="11">Uncharacterized protein</fullName>
    </submittedName>
</protein>
<sequence length="478" mass="52719">MVNQKSVVAQSRATPLDNLFLISERKALPMNIACIWEFATEMTLQEAIDLNKPFVVSEAYRRYRQIVVGDPKTGDVMWTDFPEFKIEDHCIEHNLGGNGTKSDCEKVAGEILSTSLDRSKPLWDCHLLTGLANGRSIMVYRLHHAITDGQGSIRALLSVTTTKGTEQVQYSVGNRGDKKKRRRSSASSNKMSTKSTQMVVVNYLKQLQAFIFQLLFTLQCLLMALWDGLVLGFRPKVSFTKAAPNAEGIKSVAWTEGVPLEDVKIIKNAFGMTVNDVVLSVATGAIREYMVENNEPIQDLTVGIPFSMRSVNDEGLANKATMAITFLPTSVADPKARMAFLHNRMNMLKLSPMPSVSYSSSNALYGSKLFLKMLHAFNNYLMDAGGNRLQAVLTNVPGPAAPLLIGGHELTKYAPMIPQINRSSLGMGVMSYNGKVFFGLLTEKGNLVGGSRAVVDKFEAQFSELLEEAKAMETKKIK</sequence>
<dbReference type="GO" id="GO:0005886">
    <property type="term" value="C:plasma membrane"/>
    <property type="evidence" value="ECO:0007669"/>
    <property type="project" value="TreeGrafter"/>
</dbReference>
<evidence type="ECO:0000259" key="10">
    <source>
        <dbReference type="Pfam" id="PF06974"/>
    </source>
</evidence>
<dbReference type="AlphaFoldDB" id="A0A0L0G780"/>
<reference evidence="11 12" key="1">
    <citation type="submission" date="2011-02" db="EMBL/GenBank/DDBJ databases">
        <title>The Genome Sequence of Sphaeroforma arctica JP610.</title>
        <authorList>
            <consortium name="The Broad Institute Genome Sequencing Platform"/>
            <person name="Russ C."/>
            <person name="Cuomo C."/>
            <person name="Young S.K."/>
            <person name="Zeng Q."/>
            <person name="Gargeya S."/>
            <person name="Alvarado L."/>
            <person name="Berlin A."/>
            <person name="Chapman S.B."/>
            <person name="Chen Z."/>
            <person name="Freedman E."/>
            <person name="Gellesch M."/>
            <person name="Goldberg J."/>
            <person name="Griggs A."/>
            <person name="Gujja S."/>
            <person name="Heilman E."/>
            <person name="Heiman D."/>
            <person name="Howarth C."/>
            <person name="Mehta T."/>
            <person name="Neiman D."/>
            <person name="Pearson M."/>
            <person name="Roberts A."/>
            <person name="Saif S."/>
            <person name="Shea T."/>
            <person name="Shenoy N."/>
            <person name="Sisk P."/>
            <person name="Stolte C."/>
            <person name="Sykes S."/>
            <person name="White J."/>
            <person name="Yandava C."/>
            <person name="Burger G."/>
            <person name="Gray M.W."/>
            <person name="Holland P.W.H."/>
            <person name="King N."/>
            <person name="Lang F.B.F."/>
            <person name="Roger A.J."/>
            <person name="Ruiz-Trillo I."/>
            <person name="Haas B."/>
            <person name="Nusbaum C."/>
            <person name="Birren B."/>
        </authorList>
    </citation>
    <scope>NUCLEOTIDE SEQUENCE [LARGE SCALE GENOMIC DNA]</scope>
    <source>
        <strain evidence="11 12">JP610</strain>
    </source>
</reference>
<feature type="region of interest" description="Disordered" evidence="8">
    <location>
        <begin position="168"/>
        <end position="191"/>
    </location>
</feature>
<evidence type="ECO:0000256" key="3">
    <source>
        <dbReference type="ARBA" id="ARBA00022679"/>
    </source>
</evidence>
<keyword evidence="3" id="KW-0808">Transferase</keyword>
<name>A0A0L0G780_9EUKA</name>
<comment type="catalytic activity">
    <reaction evidence="7">
        <text>an acyl-CoA + a 1,2-diacyl-sn-glycerol = a triacyl-sn-glycerol + CoA</text>
        <dbReference type="Rhea" id="RHEA:10868"/>
        <dbReference type="ChEBI" id="CHEBI:17815"/>
        <dbReference type="ChEBI" id="CHEBI:57287"/>
        <dbReference type="ChEBI" id="CHEBI:58342"/>
        <dbReference type="ChEBI" id="CHEBI:64615"/>
        <dbReference type="EC" id="2.3.1.20"/>
    </reaction>
</comment>
<organism evidence="11 12">
    <name type="scientific">Sphaeroforma arctica JP610</name>
    <dbReference type="NCBI Taxonomy" id="667725"/>
    <lineage>
        <taxon>Eukaryota</taxon>
        <taxon>Ichthyosporea</taxon>
        <taxon>Ichthyophonida</taxon>
        <taxon>Sphaeroforma</taxon>
    </lineage>
</organism>
<dbReference type="Proteomes" id="UP000054560">
    <property type="component" value="Unassembled WGS sequence"/>
</dbReference>
<accession>A0A0L0G780</accession>
<dbReference type="InterPro" id="IPR004255">
    <property type="entry name" value="O-acyltransferase_WSD1_N"/>
</dbReference>
<comment type="pathway">
    <text evidence="2">Lipid metabolism.</text>
</comment>
<dbReference type="GeneID" id="25903557"/>
<dbReference type="PANTHER" id="PTHR31650">
    <property type="entry name" value="O-ACYLTRANSFERASE (WSD1-LIKE) FAMILY PROTEIN"/>
    <property type="match status" value="1"/>
</dbReference>
<dbReference type="Pfam" id="PF03007">
    <property type="entry name" value="WS_DGAT_cat"/>
    <property type="match status" value="1"/>
</dbReference>
<comment type="pathway">
    <text evidence="1">Glycerolipid metabolism; triacylglycerol biosynthesis.</text>
</comment>
<evidence type="ECO:0000256" key="4">
    <source>
        <dbReference type="ARBA" id="ARBA00023315"/>
    </source>
</evidence>
<dbReference type="PANTHER" id="PTHR31650:SF1">
    <property type="entry name" value="WAX ESTER SYNTHASE_DIACYLGLYCEROL ACYLTRANSFERASE 4-RELATED"/>
    <property type="match status" value="1"/>
</dbReference>
<dbReference type="GO" id="GO:0019432">
    <property type="term" value="P:triglyceride biosynthetic process"/>
    <property type="evidence" value="ECO:0007669"/>
    <property type="project" value="UniProtKB-UniPathway"/>
</dbReference>
<evidence type="ECO:0000256" key="2">
    <source>
        <dbReference type="ARBA" id="ARBA00005189"/>
    </source>
</evidence>
<dbReference type="InterPro" id="IPR045034">
    <property type="entry name" value="O-acyltransferase_WSD1-like"/>
</dbReference>
<evidence type="ECO:0000256" key="6">
    <source>
        <dbReference type="ARBA" id="ARBA00047604"/>
    </source>
</evidence>
<dbReference type="Pfam" id="PF06974">
    <property type="entry name" value="WS_DGAT_C"/>
    <property type="match status" value="1"/>
</dbReference>
<evidence type="ECO:0000259" key="9">
    <source>
        <dbReference type="Pfam" id="PF03007"/>
    </source>
</evidence>
<dbReference type="GO" id="GO:0047196">
    <property type="term" value="F:long-chain-alcohol O-fatty-acyltransferase activity"/>
    <property type="evidence" value="ECO:0007669"/>
    <property type="project" value="UniProtKB-EC"/>
</dbReference>
<gene>
    <name evidence="11" type="ORF">SARC_03053</name>
</gene>
<dbReference type="RefSeq" id="XP_014158643.1">
    <property type="nucleotide sequence ID" value="XM_014303168.1"/>
</dbReference>
<dbReference type="OrthoDB" id="619536at2759"/>
<evidence type="ECO:0000256" key="8">
    <source>
        <dbReference type="SAM" id="MobiDB-lite"/>
    </source>
</evidence>